<evidence type="ECO:0000256" key="4">
    <source>
        <dbReference type="SAM" id="MobiDB-lite"/>
    </source>
</evidence>
<evidence type="ECO:0000259" key="5">
    <source>
        <dbReference type="Pfam" id="PF04935"/>
    </source>
</evidence>
<dbReference type="EMBL" id="JAANYQ010000012">
    <property type="protein sequence ID" value="KAF4121523.1"/>
    <property type="molecule type" value="Genomic_DNA"/>
</dbReference>
<feature type="compositionally biased region" description="Acidic residues" evidence="4">
    <location>
        <begin position="117"/>
        <end position="133"/>
    </location>
</feature>
<feature type="compositionally biased region" description="Basic and acidic residues" evidence="4">
    <location>
        <begin position="529"/>
        <end position="564"/>
    </location>
</feature>
<dbReference type="Pfam" id="PF04935">
    <property type="entry name" value="SURF6"/>
    <property type="match status" value="1"/>
</dbReference>
<comment type="similarity">
    <text evidence="2">Belongs to the SURF6 family.</text>
</comment>
<dbReference type="PANTHER" id="PTHR14369">
    <property type="entry name" value="SURFEIT LOCUS PROTEIN 6"/>
    <property type="match status" value="1"/>
</dbReference>
<evidence type="ECO:0000313" key="7">
    <source>
        <dbReference type="EMBL" id="KAF4121523.1"/>
    </source>
</evidence>
<proteinExistence type="inferred from homology"/>
<dbReference type="RefSeq" id="XP_035320175.1">
    <property type="nucleotide sequence ID" value="XM_035463911.1"/>
</dbReference>
<evidence type="ECO:0000256" key="2">
    <source>
        <dbReference type="ARBA" id="ARBA00005904"/>
    </source>
</evidence>
<dbReference type="InterPro" id="IPR029188">
    <property type="entry name" value="Rrp14_N"/>
</dbReference>
<reference evidence="7" key="1">
    <citation type="submission" date="2020-03" db="EMBL/GenBank/DDBJ databases">
        <title>Site-based positive gene gene selection in Geosmithia morbida across the United States reveals a broad range of putative effectors and factors for local host and environmental adapation.</title>
        <authorList>
            <person name="Onufrak A."/>
            <person name="Murdoch R.W."/>
            <person name="Gazis R."/>
            <person name="Huff M."/>
            <person name="Staton M."/>
            <person name="Klingeman W."/>
            <person name="Hadziabdic D."/>
        </authorList>
    </citation>
    <scope>NUCLEOTIDE SEQUENCE</scope>
    <source>
        <strain evidence="7">1262</strain>
    </source>
</reference>
<feature type="region of interest" description="Disordered" evidence="4">
    <location>
        <begin position="490"/>
        <end position="644"/>
    </location>
</feature>
<feature type="compositionally biased region" description="Acidic residues" evidence="4">
    <location>
        <begin position="201"/>
        <end position="214"/>
    </location>
</feature>
<feature type="compositionally biased region" description="Low complexity" evidence="4">
    <location>
        <begin position="344"/>
        <end position="372"/>
    </location>
</feature>
<evidence type="ECO:0000256" key="3">
    <source>
        <dbReference type="ARBA" id="ARBA00023242"/>
    </source>
</evidence>
<evidence type="ECO:0000256" key="1">
    <source>
        <dbReference type="ARBA" id="ARBA00004123"/>
    </source>
</evidence>
<sequence length="644" mass="71257">MRDSESRWKESDEETSLQDRLQAQASGFDGLLSLIPAKMYYGEDNAPGGLAAWQHLHPKNARLTQRQQQDQWKRKKQSKAEAKAARRAKLDPDSQLNRNAKEVMDQRAQNKRKLEQVDQDGSDDDDDDDEADDASGGASDNNDPEQMDDSAINVEKPREGLKKKKDKGEHHQQHKKQKRDADVDDDTEKNDEGDGGTRDDGEWEDDVDDEDGDVGGERIKLSRKQAKMAARAEKRRERKAEKKAKKAEAATEVKSTETTEPKEAAPAHKKKSAEKKKAATEKEAATEGEAAEENRNQNKDKGEPEPEPELVHQATVEEQQQEEDGSASAESGPQSPTFDTGTPNNNNNNNDNSNAADASSAPTSVSSAADAPVKPKHIKIPNDTSALRARLAAKIEALRAARKADGPDGKPIRTRQELIESRRHKELQRKARKEELRAAAKLEEQRLREEALATNSPSVMSPAVELGEDDGTGSGNLAFGRVSFGDGSQLSHDLSYTLRDGGGNGRKRPGPSDPKTALLKVQAQKKRLQNLDEDKRKEVAEKEAWLAARRRAEGVKVHDNEALLKKSVKRKEALKRKSEKAWKDRQKGVAHAQHEKQKKREDNIRKRRDDKLAAKKGKGKGKKSKSGGTKKKGRPGFEGIGGGK</sequence>
<gene>
    <name evidence="7" type="ORF">GMORB2_1930</name>
</gene>
<comment type="caution">
    <text evidence="7">The sequence shown here is derived from an EMBL/GenBank/DDBJ whole genome shotgun (WGS) entry which is preliminary data.</text>
</comment>
<feature type="region of interest" description="Disordered" evidence="4">
    <location>
        <begin position="399"/>
        <end position="431"/>
    </location>
</feature>
<dbReference type="GO" id="GO:0005730">
    <property type="term" value="C:nucleolus"/>
    <property type="evidence" value="ECO:0007669"/>
    <property type="project" value="TreeGrafter"/>
</dbReference>
<feature type="compositionally biased region" description="Basic and acidic residues" evidence="4">
    <location>
        <begin position="155"/>
        <end position="171"/>
    </location>
</feature>
<dbReference type="GO" id="GO:0003723">
    <property type="term" value="F:RNA binding"/>
    <property type="evidence" value="ECO:0007669"/>
    <property type="project" value="TreeGrafter"/>
</dbReference>
<dbReference type="GO" id="GO:0042273">
    <property type="term" value="P:ribosomal large subunit biogenesis"/>
    <property type="evidence" value="ECO:0007669"/>
    <property type="project" value="TreeGrafter"/>
</dbReference>
<feature type="compositionally biased region" description="Basic and acidic residues" evidence="4">
    <location>
        <begin position="275"/>
        <end position="285"/>
    </location>
</feature>
<dbReference type="AlphaFoldDB" id="A0A9P4YR05"/>
<feature type="compositionally biased region" description="Basic and acidic residues" evidence="4">
    <location>
        <begin position="292"/>
        <end position="304"/>
    </location>
</feature>
<dbReference type="OrthoDB" id="444809at2759"/>
<dbReference type="PANTHER" id="PTHR14369:SF0">
    <property type="entry name" value="SURFEIT LOCUS PROTEIN 6"/>
    <property type="match status" value="1"/>
</dbReference>
<protein>
    <submittedName>
        <fullName evidence="7">Surfeit locus protein 6</fullName>
    </submittedName>
</protein>
<dbReference type="GeneID" id="55968160"/>
<accession>A0A9P4YR05</accession>
<dbReference type="GO" id="GO:0003677">
    <property type="term" value="F:DNA binding"/>
    <property type="evidence" value="ECO:0007669"/>
    <property type="project" value="TreeGrafter"/>
</dbReference>
<organism evidence="7 8">
    <name type="scientific">Geosmithia morbida</name>
    <dbReference type="NCBI Taxonomy" id="1094350"/>
    <lineage>
        <taxon>Eukaryota</taxon>
        <taxon>Fungi</taxon>
        <taxon>Dikarya</taxon>
        <taxon>Ascomycota</taxon>
        <taxon>Pezizomycotina</taxon>
        <taxon>Sordariomycetes</taxon>
        <taxon>Hypocreomycetidae</taxon>
        <taxon>Hypocreales</taxon>
        <taxon>Bionectriaceae</taxon>
        <taxon>Geosmithia</taxon>
    </lineage>
</organism>
<feature type="compositionally biased region" description="Polar residues" evidence="4">
    <location>
        <begin position="328"/>
        <end position="343"/>
    </location>
</feature>
<feature type="region of interest" description="Disordered" evidence="4">
    <location>
        <begin position="448"/>
        <end position="472"/>
    </location>
</feature>
<feature type="domain" description="Ribosomal RNA-processing protein 14 N-terminal" evidence="6">
    <location>
        <begin position="20"/>
        <end position="93"/>
    </location>
</feature>
<feature type="compositionally biased region" description="Basic residues" evidence="4">
    <location>
        <begin position="614"/>
        <end position="634"/>
    </location>
</feature>
<dbReference type="InterPro" id="IPR029190">
    <property type="entry name" value="Rrp14/SURF6_C"/>
</dbReference>
<evidence type="ECO:0000313" key="8">
    <source>
        <dbReference type="Proteomes" id="UP000749293"/>
    </source>
</evidence>
<feature type="region of interest" description="Disordered" evidence="4">
    <location>
        <begin position="59"/>
        <end position="386"/>
    </location>
</feature>
<feature type="compositionally biased region" description="Basic and acidic residues" evidence="4">
    <location>
        <begin position="78"/>
        <end position="92"/>
    </location>
</feature>
<evidence type="ECO:0000259" key="6">
    <source>
        <dbReference type="Pfam" id="PF15459"/>
    </source>
</evidence>
<dbReference type="InterPro" id="IPR007019">
    <property type="entry name" value="SURF6"/>
</dbReference>
<feature type="compositionally biased region" description="Basic and acidic residues" evidence="4">
    <location>
        <begin position="230"/>
        <end position="266"/>
    </location>
</feature>
<feature type="compositionally biased region" description="Basic and acidic residues" evidence="4">
    <location>
        <begin position="190"/>
        <end position="200"/>
    </location>
</feature>
<feature type="domain" description="Ribosomal RNA-processing protein 14/surfeit locus protein 6 C-terminal" evidence="5">
    <location>
        <begin position="416"/>
        <end position="616"/>
    </location>
</feature>
<keyword evidence="8" id="KW-1185">Reference proteome</keyword>
<name>A0A9P4YR05_9HYPO</name>
<keyword evidence="3" id="KW-0539">Nucleus</keyword>
<comment type="subcellular location">
    <subcellularLocation>
        <location evidence="1">Nucleus</location>
    </subcellularLocation>
</comment>
<dbReference type="Pfam" id="PF15459">
    <property type="entry name" value="RRP14"/>
    <property type="match status" value="1"/>
</dbReference>
<feature type="compositionally biased region" description="Basic and acidic residues" evidence="4">
    <location>
        <begin position="575"/>
        <end position="613"/>
    </location>
</feature>
<dbReference type="GO" id="GO:0042274">
    <property type="term" value="P:ribosomal small subunit biogenesis"/>
    <property type="evidence" value="ECO:0007669"/>
    <property type="project" value="TreeGrafter"/>
</dbReference>
<dbReference type="Proteomes" id="UP000749293">
    <property type="component" value="Unassembled WGS sequence"/>
</dbReference>